<dbReference type="CDD" id="cd03207">
    <property type="entry name" value="GST_C_8"/>
    <property type="match status" value="1"/>
</dbReference>
<evidence type="ECO:0000313" key="7">
    <source>
        <dbReference type="Proteomes" id="UP000588068"/>
    </source>
</evidence>
<dbReference type="PROSITE" id="PS50404">
    <property type="entry name" value="GST_NTER"/>
    <property type="match status" value="1"/>
</dbReference>
<dbReference type="InterPro" id="IPR040079">
    <property type="entry name" value="Glutathione_S-Trfase"/>
</dbReference>
<comment type="similarity">
    <text evidence="1 3">Belongs to the GST superfamily.</text>
</comment>
<dbReference type="InterPro" id="IPR004045">
    <property type="entry name" value="Glutathione_S-Trfase_N"/>
</dbReference>
<dbReference type="Pfam" id="PF00043">
    <property type="entry name" value="GST_C"/>
    <property type="match status" value="1"/>
</dbReference>
<dbReference type="SUPFAM" id="SSF52833">
    <property type="entry name" value="Thioredoxin-like"/>
    <property type="match status" value="1"/>
</dbReference>
<protein>
    <submittedName>
        <fullName evidence="6">Glutathione S-transferase</fullName>
        <ecNumber evidence="6">2.5.1.18</ecNumber>
    </submittedName>
</protein>
<dbReference type="Gene3D" id="3.40.30.10">
    <property type="entry name" value="Glutaredoxin"/>
    <property type="match status" value="1"/>
</dbReference>
<name>A0A841HUM9_9GAMM</name>
<accession>A0A841HUM9</accession>
<dbReference type="InterPro" id="IPR004046">
    <property type="entry name" value="GST_C"/>
</dbReference>
<dbReference type="GO" id="GO:0004364">
    <property type="term" value="F:glutathione transferase activity"/>
    <property type="evidence" value="ECO:0007669"/>
    <property type="project" value="UniProtKB-EC"/>
</dbReference>
<evidence type="ECO:0000256" key="2">
    <source>
        <dbReference type="ARBA" id="ARBA00022679"/>
    </source>
</evidence>
<evidence type="ECO:0000259" key="5">
    <source>
        <dbReference type="PROSITE" id="PS50405"/>
    </source>
</evidence>
<dbReference type="EMBL" id="JACHHZ010000008">
    <property type="protein sequence ID" value="MBB6096523.1"/>
    <property type="molecule type" value="Genomic_DNA"/>
</dbReference>
<dbReference type="AlphaFoldDB" id="A0A841HUM9"/>
<dbReference type="SFLD" id="SFLDG00358">
    <property type="entry name" value="Main_(cytGST)"/>
    <property type="match status" value="1"/>
</dbReference>
<dbReference type="Pfam" id="PF02798">
    <property type="entry name" value="GST_N"/>
    <property type="match status" value="1"/>
</dbReference>
<dbReference type="FunFam" id="3.40.30.10:FF:000039">
    <property type="entry name" value="Glutathione S-transferase domain"/>
    <property type="match status" value="1"/>
</dbReference>
<dbReference type="SUPFAM" id="SSF47616">
    <property type="entry name" value="GST C-terminal domain-like"/>
    <property type="match status" value="1"/>
</dbReference>
<dbReference type="Gene3D" id="1.20.1050.10">
    <property type="match status" value="1"/>
</dbReference>
<reference evidence="6 7" key="1">
    <citation type="submission" date="2020-08" db="EMBL/GenBank/DDBJ databases">
        <title>Genomic Encyclopedia of Type Strains, Phase IV (KMG-IV): sequencing the most valuable type-strain genomes for metagenomic binning, comparative biology and taxonomic classification.</title>
        <authorList>
            <person name="Goeker M."/>
        </authorList>
    </citation>
    <scope>NUCLEOTIDE SEQUENCE [LARGE SCALE GENOMIC DNA]</scope>
    <source>
        <strain evidence="6 7">DSM 26723</strain>
    </source>
</reference>
<dbReference type="PROSITE" id="PS50405">
    <property type="entry name" value="GST_CTER"/>
    <property type="match status" value="1"/>
</dbReference>
<comment type="caution">
    <text evidence="6">The sequence shown here is derived from an EMBL/GenBank/DDBJ whole genome shotgun (WGS) entry which is preliminary data.</text>
</comment>
<gene>
    <name evidence="6" type="ORF">HNQ60_005445</name>
</gene>
<dbReference type="PANTHER" id="PTHR44051:SF8">
    <property type="entry name" value="GLUTATHIONE S-TRANSFERASE GSTA"/>
    <property type="match status" value="1"/>
</dbReference>
<dbReference type="SFLD" id="SFLDS00019">
    <property type="entry name" value="Glutathione_Transferase_(cytos"/>
    <property type="match status" value="1"/>
</dbReference>
<keyword evidence="7" id="KW-1185">Reference proteome</keyword>
<dbReference type="EC" id="2.5.1.18" evidence="6"/>
<evidence type="ECO:0000259" key="4">
    <source>
        <dbReference type="PROSITE" id="PS50404"/>
    </source>
</evidence>
<dbReference type="PANTHER" id="PTHR44051">
    <property type="entry name" value="GLUTATHIONE S-TRANSFERASE-RELATED"/>
    <property type="match status" value="1"/>
</dbReference>
<evidence type="ECO:0000256" key="3">
    <source>
        <dbReference type="RuleBase" id="RU003494"/>
    </source>
</evidence>
<dbReference type="InterPro" id="IPR036249">
    <property type="entry name" value="Thioredoxin-like_sf"/>
</dbReference>
<feature type="domain" description="GST N-terminal" evidence="4">
    <location>
        <begin position="1"/>
        <end position="79"/>
    </location>
</feature>
<evidence type="ECO:0000313" key="6">
    <source>
        <dbReference type="EMBL" id="MBB6096523.1"/>
    </source>
</evidence>
<sequence length="209" mass="23797">MRLYEFGPTRSLRVRWTLQELGVPFQSVIVDMSRNEHQLPDFLSLNPAAKLPVLVDGDLVLNESAAIVLYLAEKYADKGLVPKDLRERADMTRWLLFTVTELEQPLWRIARNTFVYAESDRVAADVPVARRDFEAMAAVMDAHMRDREFVVGNHVTVADFVLAYTLDWANEEELLAKFPRLKAYMEKLYRRPTATPRIAAAMAAVQAAG</sequence>
<keyword evidence="2 6" id="KW-0808">Transferase</keyword>
<dbReference type="SFLD" id="SFLDG01150">
    <property type="entry name" value="Main.1:_Beta-like"/>
    <property type="match status" value="1"/>
</dbReference>
<dbReference type="InterPro" id="IPR036282">
    <property type="entry name" value="Glutathione-S-Trfase_C_sf"/>
</dbReference>
<proteinExistence type="inferred from homology"/>
<evidence type="ECO:0000256" key="1">
    <source>
        <dbReference type="ARBA" id="ARBA00007409"/>
    </source>
</evidence>
<organism evidence="6 7">
    <name type="scientific">Povalibacter uvarum</name>
    <dbReference type="NCBI Taxonomy" id="732238"/>
    <lineage>
        <taxon>Bacteria</taxon>
        <taxon>Pseudomonadati</taxon>
        <taxon>Pseudomonadota</taxon>
        <taxon>Gammaproteobacteria</taxon>
        <taxon>Steroidobacterales</taxon>
        <taxon>Steroidobacteraceae</taxon>
        <taxon>Povalibacter</taxon>
    </lineage>
</organism>
<dbReference type="CDD" id="cd03046">
    <property type="entry name" value="GST_N_GTT1_like"/>
    <property type="match status" value="1"/>
</dbReference>
<dbReference type="Proteomes" id="UP000588068">
    <property type="component" value="Unassembled WGS sequence"/>
</dbReference>
<dbReference type="InterPro" id="IPR010987">
    <property type="entry name" value="Glutathione-S-Trfase_C-like"/>
</dbReference>
<feature type="domain" description="GST C-terminal" evidence="5">
    <location>
        <begin position="84"/>
        <end position="209"/>
    </location>
</feature>